<protein>
    <recommendedName>
        <fullName evidence="8">LysE family translocator</fullName>
    </recommendedName>
</protein>
<evidence type="ECO:0000256" key="6">
    <source>
        <dbReference type="SAM" id="Phobius"/>
    </source>
</evidence>
<evidence type="ECO:0000256" key="3">
    <source>
        <dbReference type="ARBA" id="ARBA00022692"/>
    </source>
</evidence>
<keyword evidence="4 6" id="KW-1133">Transmembrane helix</keyword>
<evidence type="ECO:0000256" key="5">
    <source>
        <dbReference type="ARBA" id="ARBA00023136"/>
    </source>
</evidence>
<dbReference type="InterPro" id="IPR001123">
    <property type="entry name" value="LeuE-type"/>
</dbReference>
<dbReference type="AlphaFoldDB" id="A0A8W7PUZ1"/>
<dbReference type="GO" id="GO:0015171">
    <property type="term" value="F:amino acid transmembrane transporter activity"/>
    <property type="evidence" value="ECO:0007669"/>
    <property type="project" value="TreeGrafter"/>
</dbReference>
<dbReference type="PANTHER" id="PTHR30086:SF20">
    <property type="entry name" value="ARGININE EXPORTER PROTEIN ARGO-RELATED"/>
    <property type="match status" value="1"/>
</dbReference>
<evidence type="ECO:0000313" key="7">
    <source>
        <dbReference type="EnsemblMetazoa" id="ACOM037673-PA.1"/>
    </source>
</evidence>
<dbReference type="GO" id="GO:0005886">
    <property type="term" value="C:plasma membrane"/>
    <property type="evidence" value="ECO:0007669"/>
    <property type="project" value="UniProtKB-SubCell"/>
</dbReference>
<dbReference type="Proteomes" id="UP000075882">
    <property type="component" value="Unassembled WGS sequence"/>
</dbReference>
<feature type="transmembrane region" description="Helical" evidence="6">
    <location>
        <begin position="12"/>
        <end position="34"/>
    </location>
</feature>
<evidence type="ECO:0008006" key="8">
    <source>
        <dbReference type="Google" id="ProtNLM"/>
    </source>
</evidence>
<accession>A0A8W7PUZ1</accession>
<name>A0A8W7PUZ1_ANOCL</name>
<sequence length="114" mass="11740">MDMIVTPEQLATFTAAAMLITLSPGPDNLMVLSLGIAKGRRQGMAFGLGCALGCITHTLLAALGVSALIAASPTAFGLLKFAGGAYLVYLGWQAIRSRGSNLQTEKGSVDDTPL</sequence>
<proteinExistence type="predicted"/>
<feature type="transmembrane region" description="Helical" evidence="6">
    <location>
        <begin position="46"/>
        <end position="69"/>
    </location>
</feature>
<dbReference type="Pfam" id="PF01810">
    <property type="entry name" value="LysE"/>
    <property type="match status" value="1"/>
</dbReference>
<organism evidence="7">
    <name type="scientific">Anopheles coluzzii</name>
    <name type="common">African malaria mosquito</name>
    <dbReference type="NCBI Taxonomy" id="1518534"/>
    <lineage>
        <taxon>Eukaryota</taxon>
        <taxon>Metazoa</taxon>
        <taxon>Ecdysozoa</taxon>
        <taxon>Arthropoda</taxon>
        <taxon>Hexapoda</taxon>
        <taxon>Insecta</taxon>
        <taxon>Pterygota</taxon>
        <taxon>Neoptera</taxon>
        <taxon>Endopterygota</taxon>
        <taxon>Diptera</taxon>
        <taxon>Nematocera</taxon>
        <taxon>Culicoidea</taxon>
        <taxon>Culicidae</taxon>
        <taxon>Anophelinae</taxon>
        <taxon>Anopheles</taxon>
    </lineage>
</organism>
<keyword evidence="3 6" id="KW-0812">Transmembrane</keyword>
<dbReference type="PANTHER" id="PTHR30086">
    <property type="entry name" value="ARGININE EXPORTER PROTEIN ARGO"/>
    <property type="match status" value="1"/>
</dbReference>
<reference evidence="7" key="1">
    <citation type="submission" date="2022-08" db="UniProtKB">
        <authorList>
            <consortium name="EnsemblMetazoa"/>
        </authorList>
    </citation>
    <scope>IDENTIFICATION</scope>
</reference>
<evidence type="ECO:0000256" key="4">
    <source>
        <dbReference type="ARBA" id="ARBA00022989"/>
    </source>
</evidence>
<evidence type="ECO:0000256" key="2">
    <source>
        <dbReference type="ARBA" id="ARBA00022475"/>
    </source>
</evidence>
<comment type="subcellular location">
    <subcellularLocation>
        <location evidence="1">Cell membrane</location>
        <topology evidence="1">Multi-pass membrane protein</topology>
    </subcellularLocation>
</comment>
<keyword evidence="5 6" id="KW-0472">Membrane</keyword>
<evidence type="ECO:0000256" key="1">
    <source>
        <dbReference type="ARBA" id="ARBA00004651"/>
    </source>
</evidence>
<feature type="transmembrane region" description="Helical" evidence="6">
    <location>
        <begin position="75"/>
        <end position="92"/>
    </location>
</feature>
<keyword evidence="2" id="KW-1003">Cell membrane</keyword>
<dbReference type="EnsemblMetazoa" id="ACOM037673-RA">
    <property type="protein sequence ID" value="ACOM037673-PA.1"/>
    <property type="gene ID" value="ACOM037673"/>
</dbReference>